<gene>
    <name evidence="1" type="ORF">S12H4_07767</name>
</gene>
<proteinExistence type="predicted"/>
<name>X1PZA4_9ZZZZ</name>
<accession>X1PZA4</accession>
<dbReference type="AlphaFoldDB" id="X1PZA4"/>
<comment type="caution">
    <text evidence="1">The sequence shown here is derived from an EMBL/GenBank/DDBJ whole genome shotgun (WGS) entry which is preliminary data.</text>
</comment>
<sequence length="114" mass="11851">MVMQKAIVIGSGGMLGYVKNKERVEKATFGADVDKLTIATLFASACKTELSIGGEKVGELEAKYNAVETKTIDLKEGAGIPTAGKDLEIELKSSHIIGSGLKYATCATIVGLSG</sequence>
<dbReference type="EMBL" id="BARW01002908">
    <property type="protein sequence ID" value="GAI61273.1"/>
    <property type="molecule type" value="Genomic_DNA"/>
</dbReference>
<evidence type="ECO:0000313" key="1">
    <source>
        <dbReference type="EMBL" id="GAI61273.1"/>
    </source>
</evidence>
<reference evidence="1" key="1">
    <citation type="journal article" date="2014" name="Front. Microbiol.">
        <title>High frequency of phylogenetically diverse reductive dehalogenase-homologous genes in deep subseafloor sedimentary metagenomes.</title>
        <authorList>
            <person name="Kawai M."/>
            <person name="Futagami T."/>
            <person name="Toyoda A."/>
            <person name="Takaki Y."/>
            <person name="Nishi S."/>
            <person name="Hori S."/>
            <person name="Arai W."/>
            <person name="Tsubouchi T."/>
            <person name="Morono Y."/>
            <person name="Uchiyama I."/>
            <person name="Ito T."/>
            <person name="Fujiyama A."/>
            <person name="Inagaki F."/>
            <person name="Takami H."/>
        </authorList>
    </citation>
    <scope>NUCLEOTIDE SEQUENCE</scope>
    <source>
        <strain evidence="1">Expedition CK06-06</strain>
    </source>
</reference>
<protein>
    <submittedName>
        <fullName evidence="1">Uncharacterized protein</fullName>
    </submittedName>
</protein>
<organism evidence="1">
    <name type="scientific">marine sediment metagenome</name>
    <dbReference type="NCBI Taxonomy" id="412755"/>
    <lineage>
        <taxon>unclassified sequences</taxon>
        <taxon>metagenomes</taxon>
        <taxon>ecological metagenomes</taxon>
    </lineage>
</organism>